<dbReference type="InterPro" id="IPR011009">
    <property type="entry name" value="Kinase-like_dom_sf"/>
</dbReference>
<comment type="caution">
    <text evidence="1">The sequence shown here is derived from an EMBL/GenBank/DDBJ whole genome shotgun (WGS) entry which is preliminary data.</text>
</comment>
<accession>A0A368DQ39</accession>
<dbReference type="Gene3D" id="1.10.510.10">
    <property type="entry name" value="Transferase(Phosphotransferase) domain 1"/>
    <property type="match status" value="1"/>
</dbReference>
<name>A0A368DQ39_9PROT</name>
<dbReference type="Proteomes" id="UP000253570">
    <property type="component" value="Unassembled WGS sequence"/>
</dbReference>
<dbReference type="AlphaFoldDB" id="A0A368DQ39"/>
<dbReference type="SUPFAM" id="SSF56112">
    <property type="entry name" value="Protein kinase-like (PK-like)"/>
    <property type="match status" value="1"/>
</dbReference>
<reference evidence="1 2" key="1">
    <citation type="journal article" date="2018" name="Microbiome">
        <title>Fine metagenomic profile of the Mediterranean stratified and mixed water columns revealed by assembly and recruitment.</title>
        <authorList>
            <person name="Haro-Moreno J.M."/>
            <person name="Lopez-Perez M."/>
            <person name="De La Torre J.R."/>
            <person name="Picazo A."/>
            <person name="Camacho A."/>
            <person name="Rodriguez-Valera F."/>
        </authorList>
    </citation>
    <scope>NUCLEOTIDE SEQUENCE [LARGE SCALE GENOMIC DNA]</scope>
    <source>
        <strain evidence="1">MED-G57</strain>
    </source>
</reference>
<protein>
    <submittedName>
        <fullName evidence="1">Uncharacterized protein</fullName>
    </submittedName>
</protein>
<evidence type="ECO:0000313" key="2">
    <source>
        <dbReference type="Proteomes" id="UP000253570"/>
    </source>
</evidence>
<proteinExistence type="predicted"/>
<organism evidence="1 2">
    <name type="scientific">PS1 clade bacterium</name>
    <dbReference type="NCBI Taxonomy" id="2175152"/>
    <lineage>
        <taxon>Bacteria</taxon>
        <taxon>Pseudomonadati</taxon>
        <taxon>Pseudomonadota</taxon>
        <taxon>Alphaproteobacteria</taxon>
        <taxon>PS1 clade</taxon>
    </lineage>
</organism>
<evidence type="ECO:0000313" key="1">
    <source>
        <dbReference type="EMBL" id="RCL73764.1"/>
    </source>
</evidence>
<gene>
    <name evidence="1" type="ORF">DBW71_03010</name>
</gene>
<sequence length="238" mass="28033">MDNHEFNKIIEDLSREKYRRVQSFDDPDGSKFWIKSTEKLSIKHILKGNPRKALTREINAEDVLRRIGFQSSKIVFHSRKNIVFADAGLTLEEIFREKKITSKIREKIFSQAGEHFAYLHKNQYSHGGLALRDICWDGKKATFLDFEKFRDNIAKTKKLSVDFYYFIHSWFKLSDKAGPELLSFVNSYKAASDKILWQEVLNMPKRYNILEKISLMVNTKNKDIIAFQRAIEFLKVEN</sequence>
<dbReference type="Pfam" id="PF06293">
    <property type="entry name" value="Kdo"/>
    <property type="match status" value="1"/>
</dbReference>
<dbReference type="EMBL" id="QOQD01000005">
    <property type="protein sequence ID" value="RCL73764.1"/>
    <property type="molecule type" value="Genomic_DNA"/>
</dbReference>